<comment type="subcellular location">
    <subcellularLocation>
        <location evidence="1">Membrane</location>
        <topology evidence="1">Multi-pass membrane protein</topology>
    </subcellularLocation>
</comment>
<reference evidence="12" key="2">
    <citation type="submission" date="2025-09" db="UniProtKB">
        <authorList>
            <consortium name="Ensembl"/>
        </authorList>
    </citation>
    <scope>IDENTIFICATION</scope>
</reference>
<dbReference type="Pfam" id="PF03798">
    <property type="entry name" value="TRAM_LAG1_CLN8"/>
    <property type="match status" value="1"/>
</dbReference>
<proteinExistence type="predicted"/>
<evidence type="ECO:0000256" key="5">
    <source>
        <dbReference type="ARBA" id="ARBA00022989"/>
    </source>
</evidence>
<sequence>MFSQFRDIKRKDFLIMFIHHLATVSLISFSYANNMARVGSLVLCVHDASDFLLEAAKMANYAKCQRLCDFLFILFSGVFYVTRLFIFPVWILNSTMFESWAIVGPYPSWWLFNVLLLLLQVLHIFWSYLISRIAYKAIMRGKVCNDVRSDVESSSEEERNATEGLRASKGENGTNGHCAPARVRTAACSSLLHSLSKSFVCLTCEAPSLIQLDLTLTALIHV</sequence>
<evidence type="ECO:0000256" key="9">
    <source>
        <dbReference type="SAM" id="MobiDB-lite"/>
    </source>
</evidence>
<dbReference type="PROSITE" id="PS50922">
    <property type="entry name" value="TLC"/>
    <property type="match status" value="1"/>
</dbReference>
<feature type="compositionally biased region" description="Basic and acidic residues" evidence="9">
    <location>
        <begin position="154"/>
        <end position="169"/>
    </location>
</feature>
<keyword evidence="6 8" id="KW-0472">Membrane</keyword>
<dbReference type="AlphaFoldDB" id="A0A3Q2PED1"/>
<evidence type="ECO:0000259" key="11">
    <source>
        <dbReference type="PROSITE" id="PS50922"/>
    </source>
</evidence>
<dbReference type="GO" id="GO:0050291">
    <property type="term" value="F:sphingosine N-acyltransferase activity"/>
    <property type="evidence" value="ECO:0007669"/>
    <property type="project" value="InterPro"/>
</dbReference>
<feature type="transmembrane region" description="Helical" evidence="10">
    <location>
        <begin position="12"/>
        <end position="32"/>
    </location>
</feature>
<dbReference type="STRING" id="8078.ENSFHEP00000011204"/>
<evidence type="ECO:0000256" key="6">
    <source>
        <dbReference type="ARBA" id="ARBA00023136"/>
    </source>
</evidence>
<evidence type="ECO:0000256" key="10">
    <source>
        <dbReference type="SAM" id="Phobius"/>
    </source>
</evidence>
<dbReference type="SMART" id="SM00724">
    <property type="entry name" value="TLC"/>
    <property type="match status" value="1"/>
</dbReference>
<accession>A0A3Q2PED1</accession>
<evidence type="ECO:0000256" key="4">
    <source>
        <dbReference type="ARBA" id="ARBA00022692"/>
    </source>
</evidence>
<keyword evidence="13" id="KW-1185">Reference proteome</keyword>
<dbReference type="InterPro" id="IPR006634">
    <property type="entry name" value="TLC-dom"/>
</dbReference>
<dbReference type="Ensembl" id="ENSFHET00000018129.1">
    <property type="protein sequence ID" value="ENSFHEP00000011204.1"/>
    <property type="gene ID" value="ENSFHEG00000012617.1"/>
</dbReference>
<dbReference type="GO" id="GO:0046513">
    <property type="term" value="P:ceramide biosynthetic process"/>
    <property type="evidence" value="ECO:0007669"/>
    <property type="project" value="InterPro"/>
</dbReference>
<keyword evidence="4 8" id="KW-0812">Transmembrane</keyword>
<evidence type="ECO:0000256" key="2">
    <source>
        <dbReference type="ARBA" id="ARBA00004760"/>
    </source>
</evidence>
<feature type="transmembrane region" description="Helical" evidence="10">
    <location>
        <begin position="110"/>
        <end position="130"/>
    </location>
</feature>
<feature type="region of interest" description="Disordered" evidence="9">
    <location>
        <begin position="154"/>
        <end position="176"/>
    </location>
</feature>
<name>A0A3Q2PED1_FUNHE</name>
<dbReference type="GO" id="GO:0016020">
    <property type="term" value="C:membrane"/>
    <property type="evidence" value="ECO:0007669"/>
    <property type="project" value="UniProtKB-SubCell"/>
</dbReference>
<comment type="pathway">
    <text evidence="3">Sphingolipid metabolism.</text>
</comment>
<dbReference type="PANTHER" id="PTHR12560">
    <property type="entry name" value="LONGEVITY ASSURANCE FACTOR 1 LAG1"/>
    <property type="match status" value="1"/>
</dbReference>
<evidence type="ECO:0000313" key="13">
    <source>
        <dbReference type="Proteomes" id="UP000265000"/>
    </source>
</evidence>
<dbReference type="UniPathway" id="UPA00222"/>
<organism evidence="12 13">
    <name type="scientific">Fundulus heteroclitus</name>
    <name type="common">Killifish</name>
    <name type="synonym">Mummichog</name>
    <dbReference type="NCBI Taxonomy" id="8078"/>
    <lineage>
        <taxon>Eukaryota</taxon>
        <taxon>Metazoa</taxon>
        <taxon>Chordata</taxon>
        <taxon>Craniata</taxon>
        <taxon>Vertebrata</taxon>
        <taxon>Euteleostomi</taxon>
        <taxon>Actinopterygii</taxon>
        <taxon>Neopterygii</taxon>
        <taxon>Teleostei</taxon>
        <taxon>Neoteleostei</taxon>
        <taxon>Acanthomorphata</taxon>
        <taxon>Ovalentaria</taxon>
        <taxon>Atherinomorphae</taxon>
        <taxon>Cyprinodontiformes</taxon>
        <taxon>Fundulidae</taxon>
        <taxon>Fundulus</taxon>
    </lineage>
</organism>
<protein>
    <submittedName>
        <fullName evidence="12">Ceramide synthase 5</fullName>
    </submittedName>
</protein>
<feature type="domain" description="TLC" evidence="11">
    <location>
        <begin position="1"/>
        <end position="139"/>
    </location>
</feature>
<evidence type="ECO:0000313" key="12">
    <source>
        <dbReference type="Ensembl" id="ENSFHEP00000011204.1"/>
    </source>
</evidence>
<evidence type="ECO:0000256" key="8">
    <source>
        <dbReference type="PROSITE-ProRule" id="PRU00205"/>
    </source>
</evidence>
<feature type="transmembrane region" description="Helical" evidence="10">
    <location>
        <begin position="68"/>
        <end position="90"/>
    </location>
</feature>
<dbReference type="GeneTree" id="ENSGT01030000234515"/>
<dbReference type="Proteomes" id="UP000265000">
    <property type="component" value="Unplaced"/>
</dbReference>
<evidence type="ECO:0000256" key="1">
    <source>
        <dbReference type="ARBA" id="ARBA00004141"/>
    </source>
</evidence>
<dbReference type="PANTHER" id="PTHR12560:SF8">
    <property type="entry name" value="CERAMIDE SYNTHASE 5"/>
    <property type="match status" value="1"/>
</dbReference>
<comment type="pathway">
    <text evidence="2">Lipid metabolism; sphingolipid metabolism.</text>
</comment>
<evidence type="ECO:0000256" key="7">
    <source>
        <dbReference type="ARBA" id="ARBA00049036"/>
    </source>
</evidence>
<keyword evidence="5 10" id="KW-1133">Transmembrane helix</keyword>
<dbReference type="InterPro" id="IPR016439">
    <property type="entry name" value="Lag1/Lac1-like"/>
</dbReference>
<evidence type="ECO:0000256" key="3">
    <source>
        <dbReference type="ARBA" id="ARBA00004991"/>
    </source>
</evidence>
<reference evidence="12" key="1">
    <citation type="submission" date="2025-08" db="UniProtKB">
        <authorList>
            <consortium name="Ensembl"/>
        </authorList>
    </citation>
    <scope>IDENTIFICATION</scope>
</reference>
<comment type="catalytic activity">
    <reaction evidence="7">
        <text>sphinganine + octadecanoyl-CoA = N-(octadecanoyl)-sphinganine + CoA + H(+)</text>
        <dbReference type="Rhea" id="RHEA:36547"/>
        <dbReference type="ChEBI" id="CHEBI:15378"/>
        <dbReference type="ChEBI" id="CHEBI:57287"/>
        <dbReference type="ChEBI" id="CHEBI:57394"/>
        <dbReference type="ChEBI" id="CHEBI:57817"/>
        <dbReference type="ChEBI" id="CHEBI:67033"/>
    </reaction>
    <physiologicalReaction direction="left-to-right" evidence="7">
        <dbReference type="Rhea" id="RHEA:36548"/>
    </physiologicalReaction>
</comment>